<keyword evidence="5 10" id="KW-0326">Glycosidase</keyword>
<evidence type="ECO:0000259" key="8">
    <source>
        <dbReference type="Pfam" id="PF00933"/>
    </source>
</evidence>
<dbReference type="PANTHER" id="PTHR30480:SF13">
    <property type="entry name" value="BETA-HEXOSAMINIDASE"/>
    <property type="match status" value="1"/>
</dbReference>
<feature type="domain" description="Glycoside hydrolase family 3 N-terminal" evidence="8">
    <location>
        <begin position="73"/>
        <end position="402"/>
    </location>
</feature>
<evidence type="ECO:0000256" key="7">
    <source>
        <dbReference type="SAM" id="SignalP"/>
    </source>
</evidence>
<proteinExistence type="inferred from homology"/>
<dbReference type="Pfam" id="PF00933">
    <property type="entry name" value="Glyco_hydro_3"/>
    <property type="match status" value="1"/>
</dbReference>
<dbReference type="GO" id="GO:0004563">
    <property type="term" value="F:beta-N-acetylhexosaminidase activity"/>
    <property type="evidence" value="ECO:0007669"/>
    <property type="project" value="UniProtKB-EC"/>
</dbReference>
<evidence type="ECO:0000313" key="10">
    <source>
        <dbReference type="EMBL" id="MBB5624613.1"/>
    </source>
</evidence>
<dbReference type="PANTHER" id="PTHR30480">
    <property type="entry name" value="BETA-HEXOSAMINIDASE-RELATED"/>
    <property type="match status" value="1"/>
</dbReference>
<dbReference type="InterPro" id="IPR036881">
    <property type="entry name" value="Glyco_hydro_3_C_sf"/>
</dbReference>
<dbReference type="InterPro" id="IPR001764">
    <property type="entry name" value="Glyco_hydro_3_N"/>
</dbReference>
<dbReference type="SUPFAM" id="SSF52279">
    <property type="entry name" value="Beta-D-glucan exohydrolase, C-terminal domain"/>
    <property type="match status" value="1"/>
</dbReference>
<comment type="catalytic activity">
    <reaction evidence="1">
        <text>Hydrolysis of terminal non-reducing N-acetyl-D-hexosamine residues in N-acetyl-beta-D-hexosaminides.</text>
        <dbReference type="EC" id="3.2.1.52"/>
    </reaction>
</comment>
<keyword evidence="11" id="KW-1185">Reference proteome</keyword>
<dbReference type="Gene3D" id="3.20.20.300">
    <property type="entry name" value="Glycoside hydrolase, family 3, N-terminal domain"/>
    <property type="match status" value="1"/>
</dbReference>
<feature type="compositionally biased region" description="Low complexity" evidence="6">
    <location>
        <begin position="22"/>
        <end position="32"/>
    </location>
</feature>
<keyword evidence="4 10" id="KW-0378">Hydrolase</keyword>
<protein>
    <recommendedName>
        <fullName evidence="3">beta-N-acetylhexosaminidase</fullName>
        <ecNumber evidence="3">3.2.1.52</ecNumber>
    </recommendedName>
</protein>
<feature type="region of interest" description="Disordered" evidence="6">
    <location>
        <begin position="22"/>
        <end position="62"/>
    </location>
</feature>
<evidence type="ECO:0000256" key="6">
    <source>
        <dbReference type="SAM" id="MobiDB-lite"/>
    </source>
</evidence>
<evidence type="ECO:0000256" key="3">
    <source>
        <dbReference type="ARBA" id="ARBA00012663"/>
    </source>
</evidence>
<dbReference type="InterPro" id="IPR050226">
    <property type="entry name" value="NagZ_Beta-hexosaminidase"/>
</dbReference>
<feature type="chain" id="PRO_5038744529" description="beta-N-acetylhexosaminidase" evidence="7">
    <location>
        <begin position="19"/>
        <end position="580"/>
    </location>
</feature>
<accession>A0A7W8YZX7</accession>
<dbReference type="Pfam" id="PF01915">
    <property type="entry name" value="Glyco_hydro_3_C"/>
    <property type="match status" value="1"/>
</dbReference>
<dbReference type="SUPFAM" id="SSF51445">
    <property type="entry name" value="(Trans)glycosidases"/>
    <property type="match status" value="1"/>
</dbReference>
<dbReference type="AlphaFoldDB" id="A0A7W8YZX7"/>
<name>A0A7W8YZX7_9ACTN</name>
<gene>
    <name evidence="10" type="ORF">BJ981_000312</name>
</gene>
<evidence type="ECO:0000259" key="9">
    <source>
        <dbReference type="Pfam" id="PF01915"/>
    </source>
</evidence>
<feature type="compositionally biased region" description="Low complexity" evidence="6">
    <location>
        <begin position="48"/>
        <end position="62"/>
    </location>
</feature>
<dbReference type="InterPro" id="IPR002772">
    <property type="entry name" value="Glyco_hydro_3_C"/>
</dbReference>
<organism evidence="10 11">
    <name type="scientific">Sphaerisporangium krabiense</name>
    <dbReference type="NCBI Taxonomy" id="763782"/>
    <lineage>
        <taxon>Bacteria</taxon>
        <taxon>Bacillati</taxon>
        <taxon>Actinomycetota</taxon>
        <taxon>Actinomycetes</taxon>
        <taxon>Streptosporangiales</taxon>
        <taxon>Streptosporangiaceae</taxon>
        <taxon>Sphaerisporangium</taxon>
    </lineage>
</organism>
<dbReference type="GO" id="GO:0009254">
    <property type="term" value="P:peptidoglycan turnover"/>
    <property type="evidence" value="ECO:0007669"/>
    <property type="project" value="TreeGrafter"/>
</dbReference>
<evidence type="ECO:0000256" key="5">
    <source>
        <dbReference type="ARBA" id="ARBA00023295"/>
    </source>
</evidence>
<feature type="signal peptide" evidence="7">
    <location>
        <begin position="1"/>
        <end position="18"/>
    </location>
</feature>
<sequence>MAGPVRAVALLLIAIVTAACGGAPPRASSSPSPVRPSTPAPPSPSPSATPSSPSSPGASPSPAVSAALAAMSVEDKVGQLFMPVLYGPRAGAAHAENRARYGVGSPAEVVEKYRPGGVIIFPWAGNVEGASQLVALTNGLQKASKIPLIIGADQENGVVSRLGSLVTDVPGSMALGATGDPASARTAARVTGEELRAVGVNLDFAPVADVNVNPANPVIGSRSYGSDPERVAAMVGAAVDGFHEAGVGAAAKHFPGHGDTKVDSHSGLPVIRHSRSEWERLDAPPFEEAARRGVDIVMSAHVVMPKLDPSGDPATLSKPILTGLLRDKLGYDGVVSTDALDMAGVREKYGDAEVAVRAVLAGVDLLLMPPDFRAAHGAVLAAVRSGRISGERLDRSVTRLLELKEARGILTAPAADADEAAEVLRSAEHRKAVQGVADRSVTAVKGADRLPVKGDVLVTGPAGRRLAGMLDDATAVGTGDTPTASEIARARAAAARADTVVVTTEDAGPAQTRLVTAMAATGKKVVVVSMGAPYELTRLRGYDIALAVYADADASLRAAAKALTGDLAPEGRLPVGLEAR</sequence>
<comment type="caution">
    <text evidence="10">The sequence shown here is derived from an EMBL/GenBank/DDBJ whole genome shotgun (WGS) entry which is preliminary data.</text>
</comment>
<dbReference type="EMBL" id="JACHBR010000001">
    <property type="protein sequence ID" value="MBB5624613.1"/>
    <property type="molecule type" value="Genomic_DNA"/>
</dbReference>
<dbReference type="RefSeq" id="WP_184607962.1">
    <property type="nucleotide sequence ID" value="NZ_BOOS01000010.1"/>
</dbReference>
<dbReference type="GO" id="GO:0005975">
    <property type="term" value="P:carbohydrate metabolic process"/>
    <property type="evidence" value="ECO:0007669"/>
    <property type="project" value="InterPro"/>
</dbReference>
<evidence type="ECO:0000313" key="11">
    <source>
        <dbReference type="Proteomes" id="UP000588112"/>
    </source>
</evidence>
<keyword evidence="7" id="KW-0732">Signal</keyword>
<evidence type="ECO:0000256" key="4">
    <source>
        <dbReference type="ARBA" id="ARBA00022801"/>
    </source>
</evidence>
<dbReference type="InterPro" id="IPR036962">
    <property type="entry name" value="Glyco_hydro_3_N_sf"/>
</dbReference>
<feature type="compositionally biased region" description="Pro residues" evidence="6">
    <location>
        <begin position="33"/>
        <end position="47"/>
    </location>
</feature>
<evidence type="ECO:0000256" key="1">
    <source>
        <dbReference type="ARBA" id="ARBA00001231"/>
    </source>
</evidence>
<dbReference type="Gene3D" id="3.40.50.1700">
    <property type="entry name" value="Glycoside hydrolase family 3 C-terminal domain"/>
    <property type="match status" value="1"/>
</dbReference>
<feature type="domain" description="Glycoside hydrolase family 3 C-terminal" evidence="9">
    <location>
        <begin position="442"/>
        <end position="577"/>
    </location>
</feature>
<dbReference type="InterPro" id="IPR017853">
    <property type="entry name" value="GH"/>
</dbReference>
<reference evidence="10 11" key="1">
    <citation type="submission" date="2020-08" db="EMBL/GenBank/DDBJ databases">
        <title>Sequencing the genomes of 1000 actinobacteria strains.</title>
        <authorList>
            <person name="Klenk H.-P."/>
        </authorList>
    </citation>
    <scope>NUCLEOTIDE SEQUENCE [LARGE SCALE GENOMIC DNA]</scope>
    <source>
        <strain evidence="10 11">DSM 45790</strain>
    </source>
</reference>
<dbReference type="FunFam" id="3.20.20.300:FF:000014">
    <property type="entry name" value="Beta-hexosaminidase, lipoprotein"/>
    <property type="match status" value="1"/>
</dbReference>
<dbReference type="PROSITE" id="PS51257">
    <property type="entry name" value="PROKAR_LIPOPROTEIN"/>
    <property type="match status" value="1"/>
</dbReference>
<evidence type="ECO:0000256" key="2">
    <source>
        <dbReference type="ARBA" id="ARBA00005336"/>
    </source>
</evidence>
<dbReference type="Proteomes" id="UP000588112">
    <property type="component" value="Unassembled WGS sequence"/>
</dbReference>
<comment type="similarity">
    <text evidence="2">Belongs to the glycosyl hydrolase 3 family.</text>
</comment>
<dbReference type="EC" id="3.2.1.52" evidence="3"/>